<keyword evidence="13 19" id="KW-0472">Membrane</keyword>
<dbReference type="Gene3D" id="3.30.200.20">
    <property type="entry name" value="Phosphorylase Kinase, domain 1"/>
    <property type="match status" value="1"/>
</dbReference>
<gene>
    <name evidence="22" type="primary">LOC107421103</name>
</gene>
<feature type="domain" description="Protein kinase" evidence="20">
    <location>
        <begin position="313"/>
        <end position="582"/>
    </location>
</feature>
<proteinExistence type="predicted"/>
<keyword evidence="7 19" id="KW-0812">Transmembrane</keyword>
<evidence type="ECO:0000256" key="14">
    <source>
        <dbReference type="ARBA" id="ARBA00023170"/>
    </source>
</evidence>
<evidence type="ECO:0000259" key="20">
    <source>
        <dbReference type="PROSITE" id="PS50011"/>
    </source>
</evidence>
<dbReference type="PROSITE" id="PS00108">
    <property type="entry name" value="PROTEIN_KINASE_ST"/>
    <property type="match status" value="1"/>
</dbReference>
<evidence type="ECO:0000256" key="11">
    <source>
        <dbReference type="ARBA" id="ARBA00022840"/>
    </source>
</evidence>
<dbReference type="InterPro" id="IPR017441">
    <property type="entry name" value="Protein_kinase_ATP_BS"/>
</dbReference>
<feature type="transmembrane region" description="Helical" evidence="19">
    <location>
        <begin position="247"/>
        <end position="268"/>
    </location>
</feature>
<evidence type="ECO:0000256" key="7">
    <source>
        <dbReference type="ARBA" id="ARBA00022692"/>
    </source>
</evidence>
<accession>A0A6P3ZYN1</accession>
<evidence type="ECO:0000256" key="9">
    <source>
        <dbReference type="ARBA" id="ARBA00022741"/>
    </source>
</evidence>
<evidence type="ECO:0000313" key="22">
    <source>
        <dbReference type="RefSeq" id="XP_015885748.1"/>
    </source>
</evidence>
<dbReference type="SMR" id="A0A6P3ZYN1"/>
<feature type="binding site" evidence="18">
    <location>
        <position position="341"/>
    </location>
    <ligand>
        <name>ATP</name>
        <dbReference type="ChEBI" id="CHEBI:30616"/>
    </ligand>
</feature>
<protein>
    <recommendedName>
        <fullName evidence="3">non-specific serine/threonine protein kinase</fullName>
        <ecNumber evidence="3">2.7.11.1</ecNumber>
    </recommendedName>
</protein>
<dbReference type="InterPro" id="IPR000719">
    <property type="entry name" value="Prot_kinase_dom"/>
</dbReference>
<name>A0A6P3ZYN1_ZIZJJ</name>
<dbReference type="Pfam" id="PF00069">
    <property type="entry name" value="Pkinase"/>
    <property type="match status" value="1"/>
</dbReference>
<reference evidence="22" key="1">
    <citation type="submission" date="2025-08" db="UniProtKB">
        <authorList>
            <consortium name="RefSeq"/>
        </authorList>
    </citation>
    <scope>IDENTIFICATION</scope>
    <source>
        <tissue evidence="22">Seedling</tissue>
    </source>
</reference>
<keyword evidence="21" id="KW-1185">Reference proteome</keyword>
<dbReference type="GO" id="GO:0005886">
    <property type="term" value="C:plasma membrane"/>
    <property type="evidence" value="ECO:0007669"/>
    <property type="project" value="UniProtKB-SubCell"/>
</dbReference>
<evidence type="ECO:0000256" key="3">
    <source>
        <dbReference type="ARBA" id="ARBA00012513"/>
    </source>
</evidence>
<keyword evidence="5" id="KW-0723">Serine/threonine-protein kinase</keyword>
<dbReference type="InterPro" id="IPR008271">
    <property type="entry name" value="Ser/Thr_kinase_AS"/>
</dbReference>
<dbReference type="PROSITE" id="PS00107">
    <property type="entry name" value="PROTEIN_KINASE_ATP"/>
    <property type="match status" value="1"/>
</dbReference>
<dbReference type="SMART" id="SM00220">
    <property type="entry name" value="S_TKc"/>
    <property type="match status" value="1"/>
</dbReference>
<dbReference type="RefSeq" id="XP_015885748.1">
    <property type="nucleotide sequence ID" value="XM_016030262.4"/>
</dbReference>
<keyword evidence="11 18" id="KW-0067">ATP-binding</keyword>
<keyword evidence="10" id="KW-0418">Kinase</keyword>
<evidence type="ECO:0000256" key="5">
    <source>
        <dbReference type="ARBA" id="ARBA00022527"/>
    </source>
</evidence>
<dbReference type="FunFam" id="1.10.510.10:FF:000287">
    <property type="entry name" value="probable LRR receptor-like serine/threonine-protein kinase RKF3"/>
    <property type="match status" value="1"/>
</dbReference>
<comment type="subcellular location">
    <subcellularLocation>
        <location evidence="1">Cell membrane</location>
        <topology evidence="1">Single-pass membrane protein</topology>
    </subcellularLocation>
    <subcellularLocation>
        <location evidence="2">Membrane</location>
        <topology evidence="2">Single-pass type I membrane protein</topology>
    </subcellularLocation>
</comment>
<evidence type="ECO:0000256" key="16">
    <source>
        <dbReference type="ARBA" id="ARBA00047899"/>
    </source>
</evidence>
<dbReference type="SUPFAM" id="SSF56112">
    <property type="entry name" value="Protein kinase-like (PK-like)"/>
    <property type="match status" value="1"/>
</dbReference>
<keyword evidence="8" id="KW-0732">Signal</keyword>
<dbReference type="InParanoid" id="A0A6P3ZYN1"/>
<evidence type="ECO:0000256" key="8">
    <source>
        <dbReference type="ARBA" id="ARBA00022729"/>
    </source>
</evidence>
<evidence type="ECO:0000256" key="15">
    <source>
        <dbReference type="ARBA" id="ARBA00023180"/>
    </source>
</evidence>
<evidence type="ECO:0000256" key="2">
    <source>
        <dbReference type="ARBA" id="ARBA00004479"/>
    </source>
</evidence>
<dbReference type="InterPro" id="IPR011009">
    <property type="entry name" value="Kinase-like_dom_sf"/>
</dbReference>
<dbReference type="PANTHER" id="PTHR47989:SF62">
    <property type="entry name" value="OS05G0423500 PROTEIN"/>
    <property type="match status" value="1"/>
</dbReference>
<dbReference type="AlphaFoldDB" id="A0A6P3ZYN1"/>
<dbReference type="InterPro" id="IPR043891">
    <property type="entry name" value="SPARK"/>
</dbReference>
<keyword evidence="4" id="KW-1003">Cell membrane</keyword>
<evidence type="ECO:0000256" key="4">
    <source>
        <dbReference type="ARBA" id="ARBA00022475"/>
    </source>
</evidence>
<dbReference type="Pfam" id="PF19160">
    <property type="entry name" value="SPARK"/>
    <property type="match status" value="1"/>
</dbReference>
<dbReference type="GO" id="GO:0004674">
    <property type="term" value="F:protein serine/threonine kinase activity"/>
    <property type="evidence" value="ECO:0007669"/>
    <property type="project" value="UniProtKB-KW"/>
</dbReference>
<sequence>MALAALASLYTTSTCSNHFAFDTMRMFLSLSFSLFLIILVFSIDSASSSSCPFDLGYVQTFPWDTSLCRHPVHKDCCQTLLSLFGIGMAQHLKETSMFQLPDADTSSSCLSDFQTRVADLSVQPSLVTQCFQNSTQFVVNPSSCAGITTIEDWKQKVGLTSPLDTSCKGDLMGITRCSSCVDAGMKVNSKLIGLDPNGTKCFYFTVLYAAGIVNDLGPEDPRAAACILGLPLSRSSKDKPSNKTLKLVFGLLGSLIGVLLFLGLFILYRRWDKKRRQKAFHEEYVSNFRASVLPNSGSKWFSLSELERATNGFSQRNLIGQGAYGVVYKGTLSDGTLVAVKQILDLDSKGDEEFSNEVEIISKIRHRNLLSLRGCCVTSNDFTGKRRYLVYDFMSNGSLSDHLPNTSGSTKQGSKKPLTWPQRKNIILDVAKGLAYLHYGIKPAIYHRDIKATNILLDSEMKAKVADFGLAKQSTEGQSHLTTRVAGTHGYLAPEYALYGQLTEKSDVYSFGILILEIMSGRKVLDTSSNQSVVLITDWAWMLMKSGKVGEIVEEWLRESGGPKGVMERFVFVGILCAHVMVALRPTMDEVLKMLEGDIDIPRIADRPLPLGHESFRSSFGFGGASISSTGEGLRSLLNSSVRYV</sequence>
<dbReference type="CDD" id="cd14066">
    <property type="entry name" value="STKc_IRAK"/>
    <property type="match status" value="1"/>
</dbReference>
<keyword evidence="12 19" id="KW-1133">Transmembrane helix</keyword>
<comment type="catalytic activity">
    <reaction evidence="16">
        <text>L-threonyl-[protein] + ATP = O-phospho-L-threonyl-[protein] + ADP + H(+)</text>
        <dbReference type="Rhea" id="RHEA:46608"/>
        <dbReference type="Rhea" id="RHEA-COMP:11060"/>
        <dbReference type="Rhea" id="RHEA-COMP:11605"/>
        <dbReference type="ChEBI" id="CHEBI:15378"/>
        <dbReference type="ChEBI" id="CHEBI:30013"/>
        <dbReference type="ChEBI" id="CHEBI:30616"/>
        <dbReference type="ChEBI" id="CHEBI:61977"/>
        <dbReference type="ChEBI" id="CHEBI:456216"/>
        <dbReference type="EC" id="2.7.11.1"/>
    </reaction>
</comment>
<evidence type="ECO:0000313" key="21">
    <source>
        <dbReference type="Proteomes" id="UP001652623"/>
    </source>
</evidence>
<evidence type="ECO:0000256" key="19">
    <source>
        <dbReference type="SAM" id="Phobius"/>
    </source>
</evidence>
<dbReference type="KEGG" id="zju:107421103"/>
<dbReference type="GeneID" id="107421103"/>
<evidence type="ECO:0000256" key="17">
    <source>
        <dbReference type="ARBA" id="ARBA00048679"/>
    </source>
</evidence>
<evidence type="ECO:0000256" key="1">
    <source>
        <dbReference type="ARBA" id="ARBA00004162"/>
    </source>
</evidence>
<keyword evidence="6" id="KW-0808">Transferase</keyword>
<dbReference type="PANTHER" id="PTHR47989">
    <property type="entry name" value="OS01G0750732 PROTEIN"/>
    <property type="match status" value="1"/>
</dbReference>
<evidence type="ECO:0000256" key="18">
    <source>
        <dbReference type="PROSITE-ProRule" id="PRU10141"/>
    </source>
</evidence>
<dbReference type="PROSITE" id="PS50011">
    <property type="entry name" value="PROTEIN_KINASE_DOM"/>
    <property type="match status" value="1"/>
</dbReference>
<comment type="catalytic activity">
    <reaction evidence="17">
        <text>L-seryl-[protein] + ATP = O-phospho-L-seryl-[protein] + ADP + H(+)</text>
        <dbReference type="Rhea" id="RHEA:17989"/>
        <dbReference type="Rhea" id="RHEA-COMP:9863"/>
        <dbReference type="Rhea" id="RHEA-COMP:11604"/>
        <dbReference type="ChEBI" id="CHEBI:15378"/>
        <dbReference type="ChEBI" id="CHEBI:29999"/>
        <dbReference type="ChEBI" id="CHEBI:30616"/>
        <dbReference type="ChEBI" id="CHEBI:83421"/>
        <dbReference type="ChEBI" id="CHEBI:456216"/>
        <dbReference type="EC" id="2.7.11.1"/>
    </reaction>
</comment>
<evidence type="ECO:0000256" key="10">
    <source>
        <dbReference type="ARBA" id="ARBA00022777"/>
    </source>
</evidence>
<keyword evidence="9 18" id="KW-0547">Nucleotide-binding</keyword>
<feature type="transmembrane region" description="Helical" evidence="19">
    <location>
        <begin position="26"/>
        <end position="43"/>
    </location>
</feature>
<dbReference type="Gene3D" id="1.10.510.10">
    <property type="entry name" value="Transferase(Phosphotransferase) domain 1"/>
    <property type="match status" value="1"/>
</dbReference>
<dbReference type="GO" id="GO:0005524">
    <property type="term" value="F:ATP binding"/>
    <property type="evidence" value="ECO:0007669"/>
    <property type="project" value="UniProtKB-UniRule"/>
</dbReference>
<evidence type="ECO:0000256" key="12">
    <source>
        <dbReference type="ARBA" id="ARBA00022989"/>
    </source>
</evidence>
<evidence type="ECO:0000256" key="13">
    <source>
        <dbReference type="ARBA" id="ARBA00023136"/>
    </source>
</evidence>
<keyword evidence="15" id="KW-0325">Glycoprotein</keyword>
<keyword evidence="14" id="KW-0675">Receptor</keyword>
<evidence type="ECO:0000256" key="6">
    <source>
        <dbReference type="ARBA" id="ARBA00022679"/>
    </source>
</evidence>
<dbReference type="EC" id="2.7.11.1" evidence="3"/>
<dbReference type="Proteomes" id="UP001652623">
    <property type="component" value="Chromosome 5"/>
</dbReference>
<dbReference type="FunFam" id="3.30.200.20:FF:000542">
    <property type="entry name" value="Receptor-like serine/threonine-protein kinase At4g25390"/>
    <property type="match status" value="1"/>
</dbReference>
<organism evidence="21 22">
    <name type="scientific">Ziziphus jujuba</name>
    <name type="common">Chinese jujube</name>
    <name type="synonym">Ziziphus sativa</name>
    <dbReference type="NCBI Taxonomy" id="326968"/>
    <lineage>
        <taxon>Eukaryota</taxon>
        <taxon>Viridiplantae</taxon>
        <taxon>Streptophyta</taxon>
        <taxon>Embryophyta</taxon>
        <taxon>Tracheophyta</taxon>
        <taxon>Spermatophyta</taxon>
        <taxon>Magnoliopsida</taxon>
        <taxon>eudicotyledons</taxon>
        <taxon>Gunneridae</taxon>
        <taxon>Pentapetalae</taxon>
        <taxon>rosids</taxon>
        <taxon>fabids</taxon>
        <taxon>Rosales</taxon>
        <taxon>Rhamnaceae</taxon>
        <taxon>Paliureae</taxon>
        <taxon>Ziziphus</taxon>
    </lineage>
</organism>